<name>A0A4D9DVK9_9SAUR</name>
<dbReference type="AlphaFoldDB" id="A0A4D9DVK9"/>
<gene>
    <name evidence="2" type="ORF">DR999_PMT15741</name>
</gene>
<reference evidence="2 3" key="2">
    <citation type="submission" date="2019-04" db="EMBL/GenBank/DDBJ databases">
        <title>The genome sequence of big-headed turtle.</title>
        <authorList>
            <person name="Gong S."/>
        </authorList>
    </citation>
    <scope>NUCLEOTIDE SEQUENCE [LARGE SCALE GENOMIC DNA]</scope>
    <source>
        <strain evidence="2">DO16091913</strain>
        <tissue evidence="2">Muscle</tissue>
    </source>
</reference>
<keyword evidence="2" id="KW-0418">Kinase</keyword>
<protein>
    <submittedName>
        <fullName evidence="2">Phosphatidylinositol 4,5-bisphosphate 3-kinase catalytic subunit beta isoform</fullName>
    </submittedName>
</protein>
<feature type="region of interest" description="Disordered" evidence="1">
    <location>
        <begin position="1"/>
        <end position="22"/>
    </location>
</feature>
<dbReference type="EMBL" id="QXTE01000203">
    <property type="protein sequence ID" value="TFK01976.1"/>
    <property type="molecule type" value="Genomic_DNA"/>
</dbReference>
<feature type="region of interest" description="Disordered" evidence="1">
    <location>
        <begin position="86"/>
        <end position="109"/>
    </location>
</feature>
<feature type="compositionally biased region" description="Polar residues" evidence="1">
    <location>
        <begin position="1"/>
        <end position="17"/>
    </location>
</feature>
<keyword evidence="2" id="KW-0808">Transferase</keyword>
<sequence length="201" mass="20921">MGTARALTTQGEPSAASNHLAKGLPWEPGGVTPHGAALTGHCLHSQEQGNRDLLSVRPAHFTGNGQLGGRGEQAAAILQQSLAQQHGGGSAAVSERAGRCTQPDKGRRERGAVVQGNVRALEMTAPFGPPSPEAAIRMAPHSAPQPLCSFPCLHCMWDGLLHGRGAPTPCHLPALPLLTPWLVGQQGQCGSVVEETSGWQH</sequence>
<proteinExistence type="predicted"/>
<accession>A0A4D9DVK9</accession>
<evidence type="ECO:0000313" key="2">
    <source>
        <dbReference type="EMBL" id="TFK01976.1"/>
    </source>
</evidence>
<feature type="compositionally biased region" description="Basic and acidic residues" evidence="1">
    <location>
        <begin position="96"/>
        <end position="109"/>
    </location>
</feature>
<keyword evidence="3" id="KW-1185">Reference proteome</keyword>
<dbReference type="GO" id="GO:0016301">
    <property type="term" value="F:kinase activity"/>
    <property type="evidence" value="ECO:0007669"/>
    <property type="project" value="UniProtKB-KW"/>
</dbReference>
<reference evidence="2 3" key="1">
    <citation type="submission" date="2019-04" db="EMBL/GenBank/DDBJ databases">
        <title>Draft genome of the big-headed turtle Platysternon megacephalum.</title>
        <authorList>
            <person name="Gong S."/>
        </authorList>
    </citation>
    <scope>NUCLEOTIDE SEQUENCE [LARGE SCALE GENOMIC DNA]</scope>
    <source>
        <strain evidence="2">DO16091913</strain>
        <tissue evidence="2">Muscle</tissue>
    </source>
</reference>
<dbReference type="Proteomes" id="UP000297703">
    <property type="component" value="Unassembled WGS sequence"/>
</dbReference>
<evidence type="ECO:0000256" key="1">
    <source>
        <dbReference type="SAM" id="MobiDB-lite"/>
    </source>
</evidence>
<evidence type="ECO:0000313" key="3">
    <source>
        <dbReference type="Proteomes" id="UP000297703"/>
    </source>
</evidence>
<comment type="caution">
    <text evidence="2">The sequence shown here is derived from an EMBL/GenBank/DDBJ whole genome shotgun (WGS) entry which is preliminary data.</text>
</comment>
<organism evidence="2 3">
    <name type="scientific">Platysternon megacephalum</name>
    <name type="common">big-headed turtle</name>
    <dbReference type="NCBI Taxonomy" id="55544"/>
    <lineage>
        <taxon>Eukaryota</taxon>
        <taxon>Metazoa</taxon>
        <taxon>Chordata</taxon>
        <taxon>Craniata</taxon>
        <taxon>Vertebrata</taxon>
        <taxon>Euteleostomi</taxon>
        <taxon>Archelosauria</taxon>
        <taxon>Testudinata</taxon>
        <taxon>Testudines</taxon>
        <taxon>Cryptodira</taxon>
        <taxon>Durocryptodira</taxon>
        <taxon>Testudinoidea</taxon>
        <taxon>Platysternidae</taxon>
        <taxon>Platysternon</taxon>
    </lineage>
</organism>